<reference evidence="16" key="1">
    <citation type="submission" date="2020-06" db="EMBL/GenBank/DDBJ databases">
        <title>Genomes of multiple members of Pneumocystis genus reveal paths to human pathogen Pneumocystis jirovecii.</title>
        <authorList>
            <person name="Cisse O.H."/>
            <person name="Ma L."/>
            <person name="Dekker J."/>
            <person name="Khil P."/>
            <person name="Jo J."/>
            <person name="Brenchley J."/>
            <person name="Blair R."/>
            <person name="Pahar B."/>
            <person name="Chabe M."/>
            <person name="Van Rompay K.A."/>
            <person name="Keesler R."/>
            <person name="Sukura A."/>
            <person name="Hirsch V."/>
            <person name="Kutty G."/>
            <person name="Liu Y."/>
            <person name="Peng L."/>
            <person name="Chen J."/>
            <person name="Song J."/>
            <person name="Weissenbacher-Lang C."/>
            <person name="Xu J."/>
            <person name="Upham N.S."/>
            <person name="Stajich J.E."/>
            <person name="Cuomo C.A."/>
            <person name="Cushion M.T."/>
            <person name="Kovacs J.A."/>
        </authorList>
    </citation>
    <scope>NUCLEOTIDE SEQUENCE</scope>
    <source>
        <strain evidence="16">2A</strain>
    </source>
</reference>
<comment type="subcellular location">
    <subcellularLocation>
        <location evidence="3">Chromosome</location>
        <location evidence="3">Centromere</location>
    </subcellularLocation>
    <subcellularLocation>
        <location evidence="2">Membrane</location>
        <topology evidence="2">Multi-pass membrane protein</topology>
    </subcellularLocation>
    <subcellularLocation>
        <location evidence="1">Nucleus</location>
    </subcellularLocation>
</comment>
<dbReference type="Pfam" id="PF14558">
    <property type="entry name" value="TRP_N"/>
    <property type="match status" value="1"/>
</dbReference>
<dbReference type="InterPro" id="IPR040241">
    <property type="entry name" value="TRP_Flc/Pkd2-like"/>
</dbReference>
<feature type="coiled-coil region" evidence="13">
    <location>
        <begin position="5"/>
        <end position="32"/>
    </location>
</feature>
<feature type="transmembrane region" description="Helical" evidence="14">
    <location>
        <begin position="596"/>
        <end position="618"/>
    </location>
</feature>
<dbReference type="Pfam" id="PF06011">
    <property type="entry name" value="TRP"/>
    <property type="match status" value="1"/>
</dbReference>
<dbReference type="Pfam" id="PF09496">
    <property type="entry name" value="CENP-O"/>
    <property type="match status" value="1"/>
</dbReference>
<dbReference type="InterPro" id="IPR010308">
    <property type="entry name" value="TRP_C"/>
</dbReference>
<keyword evidence="10 14" id="KW-0472">Membrane</keyword>
<feature type="transmembrane region" description="Helical" evidence="14">
    <location>
        <begin position="443"/>
        <end position="466"/>
    </location>
</feature>
<sequence>MTSILAQYQTDISSLREELKRLESKRNDLLLKILEKSPTHEYTSARAPQDLKPIESEWNIEKLYRLSGITFFIPSNPGKYFHLKKKLAYKLIGARIDIFHKGVFLEPHYLIFRVDTILSLYKHTIPSFIDIDLLVRKWLNKDINIFLVLIRKQLLYHTIRSSHIRELEAIFTDFTILCDPSATFVQIKNQKYTINIKREPTQKTSINLDIYSLRSGVSVIYYILFLCISSVFALQNHIALVDNVFYSKNYESCSDNPLIQITHFSGKYYHKELLMEFEMSGSSSVDDKIMITFLFAVHGKMHINQTYDPCVVKIPGLCSISQTPYFLTKGILPLSAEKTNVSEFFFNIPDFEGKVYFYFHSVTTGEEIGCLKTSIVNKQTFRNNIITWVCLGFFGLSAFISFMALSSQSSFSYALLAASHSIPGLLAFWNYFQFLASITMENVVYPTSLIAWASNFSFSLGLVKFFQELIYLFNKFAEKHIHLTLGNAKKQNNNNFTLSNSYQGIQGHLNYLEIANTDAFITSITCFVSAVLGFLIISTIACFITRIIRRNEIFIRRNWINFNLWSILRLLVINIFGISFISIYQLALHDAYQSKILSAFSLLVFVVPILFLSLLHFFRSHFRKLDSEMTAKYWGWLIIEYNSSKQHFYLVFFIYSLCKAILLGLFNFPSKAQTISVTAIESLYLLSILMLFPFESIRACILELLLGTIKTSCLGIIITFSFNISELSRALLGMTVIMISTLGLLTLFIFTLWNFVVVFLLATCKDQINHDAPKTNTLSDRIHNYKQRVFKHKKFGKVFGYDQYLYPQKQYYTYSSQSSNSTLDHSEKYYTKQ</sequence>
<organism evidence="16 17">
    <name type="scientific">Pneumocystis wakefieldiae</name>
    <dbReference type="NCBI Taxonomy" id="38082"/>
    <lineage>
        <taxon>Eukaryota</taxon>
        <taxon>Fungi</taxon>
        <taxon>Dikarya</taxon>
        <taxon>Ascomycota</taxon>
        <taxon>Taphrinomycotina</taxon>
        <taxon>Pneumocystomycetes</taxon>
        <taxon>Pneumocystaceae</taxon>
        <taxon>Pneumocystis</taxon>
    </lineage>
</organism>
<evidence type="ECO:0000256" key="13">
    <source>
        <dbReference type="SAM" id="Coils"/>
    </source>
</evidence>
<keyword evidence="17" id="KW-1185">Reference proteome</keyword>
<proteinExistence type="inferred from homology"/>
<keyword evidence="6" id="KW-0158">Chromosome</keyword>
<keyword evidence="12" id="KW-0137">Centromere</keyword>
<dbReference type="SMART" id="SM01320">
    <property type="entry name" value="TRP_N"/>
    <property type="match status" value="1"/>
</dbReference>
<evidence type="ECO:0000256" key="2">
    <source>
        <dbReference type="ARBA" id="ARBA00004141"/>
    </source>
</evidence>
<evidence type="ECO:0000256" key="6">
    <source>
        <dbReference type="ARBA" id="ARBA00022454"/>
    </source>
</evidence>
<evidence type="ECO:0000256" key="1">
    <source>
        <dbReference type="ARBA" id="ARBA00004123"/>
    </source>
</evidence>
<evidence type="ECO:0000259" key="15">
    <source>
        <dbReference type="SMART" id="SM01320"/>
    </source>
</evidence>
<feature type="transmembrane region" description="Helical" evidence="14">
    <location>
        <begin position="648"/>
        <end position="668"/>
    </location>
</feature>
<evidence type="ECO:0000256" key="12">
    <source>
        <dbReference type="ARBA" id="ARBA00023328"/>
    </source>
</evidence>
<evidence type="ECO:0000313" key="16">
    <source>
        <dbReference type="EMBL" id="QSL64108.1"/>
    </source>
</evidence>
<evidence type="ECO:0000256" key="7">
    <source>
        <dbReference type="ARBA" id="ARBA00022692"/>
    </source>
</evidence>
<feature type="transmembrane region" description="Helical" evidence="14">
    <location>
        <begin position="730"/>
        <end position="761"/>
    </location>
</feature>
<protein>
    <recommendedName>
        <fullName evidence="15">ML-like domain-containing protein</fullName>
    </recommendedName>
</protein>
<comment type="similarity">
    <text evidence="4">Belongs to the CENP-O/MCM21 family.</text>
</comment>
<dbReference type="GO" id="GO:0005634">
    <property type="term" value="C:nucleus"/>
    <property type="evidence" value="ECO:0007669"/>
    <property type="project" value="UniProtKB-SubCell"/>
</dbReference>
<dbReference type="PANTHER" id="PTHR31145:SF7">
    <property type="entry name" value="TRP-LIKE ION CHANNEL"/>
    <property type="match status" value="1"/>
</dbReference>
<evidence type="ECO:0000256" key="10">
    <source>
        <dbReference type="ARBA" id="ARBA00023136"/>
    </source>
</evidence>
<dbReference type="AlphaFoldDB" id="A0A899FY92"/>
<dbReference type="GO" id="GO:0000776">
    <property type="term" value="C:kinetochore"/>
    <property type="evidence" value="ECO:0007669"/>
    <property type="project" value="InterPro"/>
</dbReference>
<feature type="transmembrane region" description="Helical" evidence="14">
    <location>
        <begin position="519"/>
        <end position="544"/>
    </location>
</feature>
<feature type="transmembrane region" description="Helical" evidence="14">
    <location>
        <begin position="564"/>
        <end position="584"/>
    </location>
</feature>
<evidence type="ECO:0000256" key="3">
    <source>
        <dbReference type="ARBA" id="ARBA00004584"/>
    </source>
</evidence>
<evidence type="ECO:0000256" key="14">
    <source>
        <dbReference type="SAM" id="Phobius"/>
    </source>
</evidence>
<dbReference type="GO" id="GO:0009272">
    <property type="term" value="P:fungal-type cell wall biogenesis"/>
    <property type="evidence" value="ECO:0007669"/>
    <property type="project" value="TreeGrafter"/>
</dbReference>
<evidence type="ECO:0000256" key="8">
    <source>
        <dbReference type="ARBA" id="ARBA00022729"/>
    </source>
</evidence>
<dbReference type="EMBL" id="CP054532">
    <property type="protein sequence ID" value="QSL64108.1"/>
    <property type="molecule type" value="Genomic_DNA"/>
</dbReference>
<feature type="transmembrane region" description="Helical" evidence="14">
    <location>
        <begin position="219"/>
        <end position="241"/>
    </location>
</feature>
<name>A0A899FY92_9ASCO</name>
<feature type="transmembrane region" description="Helical" evidence="14">
    <location>
        <begin position="674"/>
        <end position="692"/>
    </location>
</feature>
<dbReference type="Proteomes" id="UP000663699">
    <property type="component" value="Chromosome 1"/>
</dbReference>
<dbReference type="InterPro" id="IPR032800">
    <property type="entry name" value="TRP_N"/>
</dbReference>
<keyword evidence="13" id="KW-0175">Coiled coil</keyword>
<evidence type="ECO:0000256" key="11">
    <source>
        <dbReference type="ARBA" id="ARBA00023242"/>
    </source>
</evidence>
<dbReference type="OrthoDB" id="5377623at2759"/>
<keyword evidence="9 14" id="KW-1133">Transmembrane helix</keyword>
<keyword evidence="7 14" id="KW-0812">Transmembrane</keyword>
<accession>A0A899FY92</accession>
<feature type="domain" description="ML-like" evidence="15">
    <location>
        <begin position="243"/>
        <end position="382"/>
    </location>
</feature>
<dbReference type="GO" id="GO:0016020">
    <property type="term" value="C:membrane"/>
    <property type="evidence" value="ECO:0007669"/>
    <property type="project" value="UniProtKB-SubCell"/>
</dbReference>
<gene>
    <name evidence="16" type="ORF">MERGE_000263</name>
</gene>
<evidence type="ECO:0000313" key="17">
    <source>
        <dbReference type="Proteomes" id="UP000663699"/>
    </source>
</evidence>
<feature type="transmembrane region" description="Helical" evidence="14">
    <location>
        <begin position="411"/>
        <end position="431"/>
    </location>
</feature>
<keyword evidence="8" id="KW-0732">Signal</keyword>
<feature type="transmembrane region" description="Helical" evidence="14">
    <location>
        <begin position="704"/>
        <end position="724"/>
    </location>
</feature>
<dbReference type="GO" id="GO:0055085">
    <property type="term" value="P:transmembrane transport"/>
    <property type="evidence" value="ECO:0007669"/>
    <property type="project" value="TreeGrafter"/>
</dbReference>
<feature type="transmembrane region" description="Helical" evidence="14">
    <location>
        <begin position="385"/>
        <end position="405"/>
    </location>
</feature>
<comment type="similarity">
    <text evidence="5">Belongs to the transient receptor potential (TRP) ion channel family.</text>
</comment>
<dbReference type="PANTHER" id="PTHR31145">
    <property type="entry name" value="INTEGRAL MEMBRANE PROTEIN (AFU_ORTHOLOGUE AFUA_7G01610)"/>
    <property type="match status" value="1"/>
</dbReference>
<evidence type="ECO:0000256" key="4">
    <source>
        <dbReference type="ARBA" id="ARBA00007321"/>
    </source>
</evidence>
<keyword evidence="11" id="KW-0539">Nucleus</keyword>
<dbReference type="InterPro" id="IPR018464">
    <property type="entry name" value="CENP-O"/>
</dbReference>
<evidence type="ECO:0000256" key="9">
    <source>
        <dbReference type="ARBA" id="ARBA00022989"/>
    </source>
</evidence>
<evidence type="ECO:0000256" key="5">
    <source>
        <dbReference type="ARBA" id="ARBA00010642"/>
    </source>
</evidence>